<evidence type="ECO:0000256" key="1">
    <source>
        <dbReference type="SAM" id="Phobius"/>
    </source>
</evidence>
<name>R9GTN6_9SPHI</name>
<dbReference type="AlphaFoldDB" id="R9GTN6"/>
<sequence length="39" mass="4870">MNFYISYRFFNYNKAYFFILIGLAILLLFFIWNHKIINS</sequence>
<keyword evidence="3" id="KW-1185">Reference proteome</keyword>
<comment type="caution">
    <text evidence="2">The sequence shown here is derived from an EMBL/GenBank/DDBJ whole genome shotgun (WGS) entry which is preliminary data.</text>
</comment>
<protein>
    <submittedName>
        <fullName evidence="2">Uncharacterized protein</fullName>
    </submittedName>
</protein>
<organism evidence="2 3">
    <name type="scientific">Arcticibacter svalbardensis MN12-7</name>
    <dbReference type="NCBI Taxonomy" id="1150600"/>
    <lineage>
        <taxon>Bacteria</taxon>
        <taxon>Pseudomonadati</taxon>
        <taxon>Bacteroidota</taxon>
        <taxon>Sphingobacteriia</taxon>
        <taxon>Sphingobacteriales</taxon>
        <taxon>Sphingobacteriaceae</taxon>
        <taxon>Arcticibacter</taxon>
    </lineage>
</organism>
<accession>R9GTN6</accession>
<keyword evidence="1" id="KW-0812">Transmembrane</keyword>
<dbReference type="EMBL" id="AQPN01000071">
    <property type="protein sequence ID" value="EOR94915.1"/>
    <property type="molecule type" value="Genomic_DNA"/>
</dbReference>
<keyword evidence="1" id="KW-0472">Membrane</keyword>
<evidence type="ECO:0000313" key="3">
    <source>
        <dbReference type="Proteomes" id="UP000014174"/>
    </source>
</evidence>
<dbReference type="Proteomes" id="UP000014174">
    <property type="component" value="Unassembled WGS sequence"/>
</dbReference>
<evidence type="ECO:0000313" key="2">
    <source>
        <dbReference type="EMBL" id="EOR94915.1"/>
    </source>
</evidence>
<proteinExistence type="predicted"/>
<gene>
    <name evidence="2" type="ORF">ADIARSV_1876</name>
</gene>
<keyword evidence="1" id="KW-1133">Transmembrane helix</keyword>
<reference evidence="2 3" key="1">
    <citation type="journal article" date="2013" name="Genome Announc.">
        <title>Draft Genome Sequence of Arcticibacter svalbardensis Strain MN12-7T, a Member of the Family Sphingobacteriaceae Isolated from an Arctic Soil Sample.</title>
        <authorList>
            <person name="Shivaji S."/>
            <person name="Ara S."/>
            <person name="Prasad S."/>
            <person name="Manasa B.P."/>
            <person name="Begum Z."/>
            <person name="Singh A."/>
            <person name="Kumar Pinnaka A."/>
        </authorList>
    </citation>
    <scope>NUCLEOTIDE SEQUENCE [LARGE SCALE GENOMIC DNA]</scope>
    <source>
        <strain evidence="2 3">MN12-7</strain>
    </source>
</reference>
<feature type="transmembrane region" description="Helical" evidence="1">
    <location>
        <begin position="15"/>
        <end position="32"/>
    </location>
</feature>